<protein>
    <submittedName>
        <fullName evidence="1">Uncharacterized protein</fullName>
    </submittedName>
</protein>
<comment type="caution">
    <text evidence="1">The sequence shown here is derived from an EMBL/GenBank/DDBJ whole genome shotgun (WGS) entry which is preliminary data.</text>
</comment>
<evidence type="ECO:0000313" key="2">
    <source>
        <dbReference type="Proteomes" id="UP000287651"/>
    </source>
</evidence>
<gene>
    <name evidence="1" type="ORF">B296_00020083</name>
</gene>
<organism evidence="1 2">
    <name type="scientific">Ensete ventricosum</name>
    <name type="common">Abyssinian banana</name>
    <name type="synonym">Musa ensete</name>
    <dbReference type="NCBI Taxonomy" id="4639"/>
    <lineage>
        <taxon>Eukaryota</taxon>
        <taxon>Viridiplantae</taxon>
        <taxon>Streptophyta</taxon>
        <taxon>Embryophyta</taxon>
        <taxon>Tracheophyta</taxon>
        <taxon>Spermatophyta</taxon>
        <taxon>Magnoliopsida</taxon>
        <taxon>Liliopsida</taxon>
        <taxon>Zingiberales</taxon>
        <taxon>Musaceae</taxon>
        <taxon>Ensete</taxon>
    </lineage>
</organism>
<sequence length="81" mass="9242">MVQRNSPKEDRDSLEDYRGIAYCLLCSLVKYSYINPRSVTFGYLDEKLIDTSLLKFLGLYLEFVFAFSTSSAPFTTNALPP</sequence>
<dbReference type="EMBL" id="AMZH03012852">
    <property type="protein sequence ID" value="RRT50288.1"/>
    <property type="molecule type" value="Genomic_DNA"/>
</dbReference>
<accession>A0A426YEY3</accession>
<evidence type="ECO:0000313" key="1">
    <source>
        <dbReference type="EMBL" id="RRT50288.1"/>
    </source>
</evidence>
<dbReference type="Proteomes" id="UP000287651">
    <property type="component" value="Unassembled WGS sequence"/>
</dbReference>
<proteinExistence type="predicted"/>
<dbReference type="AlphaFoldDB" id="A0A426YEY3"/>
<reference evidence="1 2" key="1">
    <citation type="journal article" date="2014" name="Agronomy (Basel)">
        <title>A Draft Genome Sequence for Ensete ventricosum, the Drought-Tolerant Tree Against Hunger.</title>
        <authorList>
            <person name="Harrison J."/>
            <person name="Moore K.A."/>
            <person name="Paszkiewicz K."/>
            <person name="Jones T."/>
            <person name="Grant M."/>
            <person name="Ambacheew D."/>
            <person name="Muzemil S."/>
            <person name="Studholme D.J."/>
        </authorList>
    </citation>
    <scope>NUCLEOTIDE SEQUENCE [LARGE SCALE GENOMIC DNA]</scope>
</reference>
<name>A0A426YEY3_ENSVE</name>